<keyword evidence="6 8" id="KW-0456">Lyase</keyword>
<organism evidence="10">
    <name type="scientific">Kingella negevensis</name>
    <dbReference type="NCBI Taxonomy" id="1522312"/>
    <lineage>
        <taxon>Bacteria</taxon>
        <taxon>Pseudomonadati</taxon>
        <taxon>Pseudomonadota</taxon>
        <taxon>Betaproteobacteria</taxon>
        <taxon>Neisseriales</taxon>
        <taxon>Neisseriaceae</taxon>
        <taxon>Kingella</taxon>
    </lineage>
</organism>
<evidence type="ECO:0000256" key="5">
    <source>
        <dbReference type="ARBA" id="ARBA00023141"/>
    </source>
</evidence>
<comment type="function">
    <text evidence="8">The alpha subunit is responsible for the aldol cleavage of indoleglycerol phosphate to indole and glyceraldehyde 3-phosphate.</text>
</comment>
<dbReference type="InterPro" id="IPR018204">
    <property type="entry name" value="Trp_synthase_alpha_AS"/>
</dbReference>
<feature type="active site" description="Proton acceptor" evidence="8">
    <location>
        <position position="62"/>
    </location>
</feature>
<evidence type="ECO:0000313" key="11">
    <source>
        <dbReference type="EMBL" id="SNB54526.1"/>
    </source>
</evidence>
<dbReference type="InterPro" id="IPR002028">
    <property type="entry name" value="Trp_synthase_suA"/>
</dbReference>
<reference evidence="11 12" key="2">
    <citation type="submission" date="2017-06" db="EMBL/GenBank/DDBJ databases">
        <authorList>
            <person name="Kim H.J."/>
            <person name="Triplett B.A."/>
        </authorList>
    </citation>
    <scope>NUCLEOTIDE SEQUENCE [LARGE SCALE GENOMIC DNA]</scope>
    <source>
        <strain evidence="11">Kingella_eburonensis</strain>
    </source>
</reference>
<dbReference type="EMBL" id="FXUV01000010">
    <property type="protein sequence ID" value="SMQ11873.1"/>
    <property type="molecule type" value="Genomic_DNA"/>
</dbReference>
<keyword evidence="3 8" id="KW-0028">Amino-acid biosynthesis</keyword>
<keyword evidence="5 8" id="KW-0057">Aromatic amino acid biosynthesis</keyword>
<dbReference type="InterPro" id="IPR011060">
    <property type="entry name" value="RibuloseP-bd_barrel"/>
</dbReference>
<dbReference type="UniPathway" id="UPA00035">
    <property type="reaction ID" value="UER00044"/>
</dbReference>
<dbReference type="SUPFAM" id="SSF51366">
    <property type="entry name" value="Ribulose-phoshate binding barrel"/>
    <property type="match status" value="1"/>
</dbReference>
<dbReference type="GO" id="GO:0005829">
    <property type="term" value="C:cytosol"/>
    <property type="evidence" value="ECO:0007669"/>
    <property type="project" value="TreeGrafter"/>
</dbReference>
<dbReference type="NCBIfam" id="TIGR00262">
    <property type="entry name" value="trpA"/>
    <property type="match status" value="1"/>
</dbReference>
<keyword evidence="4 8" id="KW-0822">Tryptophan biosynthesis</keyword>
<dbReference type="RefSeq" id="WP_219350269.1">
    <property type="nucleotide sequence ID" value="NZ_CP123447.1"/>
</dbReference>
<reference evidence="10" key="1">
    <citation type="submission" date="2017-05" db="EMBL/GenBank/DDBJ databases">
        <authorList>
            <person name="Song R."/>
            <person name="Chenine A.L."/>
            <person name="Ruprecht R.M."/>
        </authorList>
    </citation>
    <scope>NUCLEOTIDE SEQUENCE</scope>
    <source>
        <strain evidence="10">Kingella_eburonensis</strain>
    </source>
</reference>
<dbReference type="EMBL" id="FXUV02000002">
    <property type="protein sequence ID" value="SNB54526.1"/>
    <property type="molecule type" value="Genomic_DNA"/>
</dbReference>
<comment type="subunit">
    <text evidence="2 8">Tetramer of two alpha and two beta chains.</text>
</comment>
<evidence type="ECO:0000256" key="8">
    <source>
        <dbReference type="HAMAP-Rule" id="MF_00131"/>
    </source>
</evidence>
<dbReference type="PANTHER" id="PTHR43406">
    <property type="entry name" value="TRYPTOPHAN SYNTHASE, ALPHA CHAIN"/>
    <property type="match status" value="1"/>
</dbReference>
<evidence type="ECO:0000256" key="2">
    <source>
        <dbReference type="ARBA" id="ARBA00011270"/>
    </source>
</evidence>
<evidence type="ECO:0000256" key="7">
    <source>
        <dbReference type="ARBA" id="ARBA00049047"/>
    </source>
</evidence>
<accession>A0A238HDT1</accession>
<gene>
    <name evidence="8 10" type="primary">trpA</name>
    <name evidence="11" type="ORF">KEBURONENSIS_00756</name>
    <name evidence="10" type="ORF">KEBURONENSIS_00877</name>
</gene>
<dbReference type="GO" id="GO:0004834">
    <property type="term" value="F:tryptophan synthase activity"/>
    <property type="evidence" value="ECO:0007669"/>
    <property type="project" value="UniProtKB-UniRule"/>
</dbReference>
<dbReference type="HAMAP" id="MF_00131">
    <property type="entry name" value="Trp_synth_alpha"/>
    <property type="match status" value="1"/>
</dbReference>
<evidence type="ECO:0000256" key="6">
    <source>
        <dbReference type="ARBA" id="ARBA00023239"/>
    </source>
</evidence>
<comment type="catalytic activity">
    <reaction evidence="7 8">
        <text>(1S,2R)-1-C-(indol-3-yl)glycerol 3-phosphate + L-serine = D-glyceraldehyde 3-phosphate + L-tryptophan + H2O</text>
        <dbReference type="Rhea" id="RHEA:10532"/>
        <dbReference type="ChEBI" id="CHEBI:15377"/>
        <dbReference type="ChEBI" id="CHEBI:33384"/>
        <dbReference type="ChEBI" id="CHEBI:57912"/>
        <dbReference type="ChEBI" id="CHEBI:58866"/>
        <dbReference type="ChEBI" id="CHEBI:59776"/>
        <dbReference type="EC" id="4.2.1.20"/>
    </reaction>
</comment>
<dbReference type="PANTHER" id="PTHR43406:SF1">
    <property type="entry name" value="TRYPTOPHAN SYNTHASE ALPHA CHAIN, CHLOROPLASTIC"/>
    <property type="match status" value="1"/>
</dbReference>
<evidence type="ECO:0000256" key="1">
    <source>
        <dbReference type="ARBA" id="ARBA00004733"/>
    </source>
</evidence>
<keyword evidence="12" id="KW-1185">Reference proteome</keyword>
<dbReference type="EC" id="4.2.1.20" evidence="8"/>
<dbReference type="STRING" id="1522312.GCA_900177895_01281"/>
<name>A0A238HDT1_9NEIS</name>
<dbReference type="Pfam" id="PF00290">
    <property type="entry name" value="Trp_syntA"/>
    <property type="match status" value="1"/>
</dbReference>
<evidence type="ECO:0000313" key="10">
    <source>
        <dbReference type="EMBL" id="SMQ11873.1"/>
    </source>
</evidence>
<dbReference type="Proteomes" id="UP000215450">
    <property type="component" value="Unassembled WGS sequence"/>
</dbReference>
<dbReference type="AlphaFoldDB" id="A0A238HDT1"/>
<evidence type="ECO:0000256" key="9">
    <source>
        <dbReference type="RuleBase" id="RU003662"/>
    </source>
</evidence>
<dbReference type="CDD" id="cd04724">
    <property type="entry name" value="Tryptophan_synthase_alpha"/>
    <property type="match status" value="1"/>
</dbReference>
<evidence type="ECO:0000256" key="3">
    <source>
        <dbReference type="ARBA" id="ARBA00022605"/>
    </source>
</evidence>
<dbReference type="InterPro" id="IPR013785">
    <property type="entry name" value="Aldolase_TIM"/>
</dbReference>
<proteinExistence type="inferred from homology"/>
<comment type="pathway">
    <text evidence="1 8">Amino-acid biosynthesis; L-tryptophan biosynthesis; L-tryptophan from chorismate: step 5/5.</text>
</comment>
<protein>
    <recommendedName>
        <fullName evidence="8">Tryptophan synthase alpha chain</fullName>
        <ecNumber evidence="8">4.2.1.20</ecNumber>
    </recommendedName>
</protein>
<dbReference type="PROSITE" id="PS00167">
    <property type="entry name" value="TRP_SYNTHASE_ALPHA"/>
    <property type="match status" value="1"/>
</dbReference>
<dbReference type="Gene3D" id="3.20.20.70">
    <property type="entry name" value="Aldolase class I"/>
    <property type="match status" value="1"/>
</dbReference>
<feature type="active site" description="Proton acceptor" evidence="8">
    <location>
        <position position="51"/>
    </location>
</feature>
<evidence type="ECO:0000313" key="12">
    <source>
        <dbReference type="Proteomes" id="UP000215450"/>
    </source>
</evidence>
<evidence type="ECO:0000256" key="4">
    <source>
        <dbReference type="ARBA" id="ARBA00022822"/>
    </source>
</evidence>
<comment type="similarity">
    <text evidence="8 9">Belongs to the TrpA family.</text>
</comment>
<sequence length="277" mass="29939">MKTLTQHLQAIKDSKKGIFVPYIMAGDHANGLDGLGDTLAFLSENGASAIEVGIPFSDPVADGPVIEEAGLRSLKNGTTLAAIVAKLQTISLNTPLIVMTYFNPVFQYGVEKFVQDLANTPVKGLIIPDLPHEHEDMVKPFLQETDIALVPLVSLTTGVERQQKLIADAEGFIYAVAINGVTGKMGSYREDLDKHLARLHEMAKIPVLTGFGVSTLDDVARFNAVSDGVIVGSKIVRDLHEGRADDVAQLVKQGSQYQKQQQQAGFFKRLLKSLMGG</sequence>